<dbReference type="Pfam" id="PF02565">
    <property type="entry name" value="RecO_C"/>
    <property type="match status" value="1"/>
</dbReference>
<dbReference type="EMBL" id="LKHV02000001">
    <property type="protein sequence ID" value="MCS5708283.1"/>
    <property type="molecule type" value="Genomic_DNA"/>
</dbReference>
<comment type="function">
    <text evidence="1 8">Involved in DNA repair and RecF pathway recombination.</text>
</comment>
<keyword evidence="4 8" id="KW-0227">DNA damage</keyword>
<dbReference type="AlphaFoldDB" id="A0A0Q9YHL8"/>
<name>A0A0Q9YHL8_9GAMM</name>
<dbReference type="PANTHER" id="PTHR33991">
    <property type="entry name" value="DNA REPAIR PROTEIN RECO"/>
    <property type="match status" value="1"/>
</dbReference>
<proteinExistence type="inferred from homology"/>
<gene>
    <name evidence="8 10" type="primary">recO</name>
    <name evidence="10" type="ORF">CC99x_00360</name>
    <name evidence="11" type="ORF">CC99x_005130</name>
</gene>
<dbReference type="PATRIC" id="fig|1590042.3.peg.377"/>
<sequence length="242" mass="27584">MHSRRFQDSSVLLECFSQNTGLMACVAKGAKRPKSKWRGLVQPFILVNIAWRGRGEVKTVVQLEAQSILPSLSGKTVLIGLYVNELVLSLLHKADPHPELFHYYHETIQRLSHCDDDDRVLQIILRRFECQLLEILGFGLDFEKDARTEPIVEDLLYGYDPGLGFFPQMILPQSKRTIMVSGATLIALKKGAQFEDDRQLIEAKKLMRCAIAHHLDGKTLKTRKLLTDFQKIIEKEGVNNEN</sequence>
<reference evidence="11" key="3">
    <citation type="submission" date="2021-06" db="EMBL/GenBank/DDBJ databases">
        <title>Genomic Description and Analysis of Intracellular Bacteria, Candidatus Berkiella cookevillensis and Candidatus Berkiella aquae.</title>
        <authorList>
            <person name="Kidane D.T."/>
            <person name="Mehari Y.T."/>
            <person name="Rice F.C."/>
            <person name="Arivett B.A."/>
            <person name="Farone A.L."/>
            <person name="Berk S.G."/>
            <person name="Farone M.B."/>
        </authorList>
    </citation>
    <scope>NUCLEOTIDE SEQUENCE</scope>
    <source>
        <strain evidence="11">CC99</strain>
    </source>
</reference>
<dbReference type="GO" id="GO:0043590">
    <property type="term" value="C:bacterial nucleoid"/>
    <property type="evidence" value="ECO:0007669"/>
    <property type="project" value="TreeGrafter"/>
</dbReference>
<keyword evidence="12" id="KW-1185">Reference proteome</keyword>
<feature type="domain" description="DNA replication/recombination mediator RecO N-terminal" evidence="9">
    <location>
        <begin position="1"/>
        <end position="64"/>
    </location>
</feature>
<dbReference type="PROSITE" id="PS51257">
    <property type="entry name" value="PROKAR_LIPOPROTEIN"/>
    <property type="match status" value="1"/>
</dbReference>
<evidence type="ECO:0000256" key="2">
    <source>
        <dbReference type="ARBA" id="ARBA00007452"/>
    </source>
</evidence>
<dbReference type="STRING" id="437022.CC99x_00360"/>
<evidence type="ECO:0000256" key="7">
    <source>
        <dbReference type="ARBA" id="ARBA00033409"/>
    </source>
</evidence>
<dbReference type="GO" id="GO:0006310">
    <property type="term" value="P:DNA recombination"/>
    <property type="evidence" value="ECO:0007669"/>
    <property type="project" value="UniProtKB-UniRule"/>
</dbReference>
<dbReference type="InterPro" id="IPR022572">
    <property type="entry name" value="DNA_rep/recomb_RecO_N"/>
</dbReference>
<dbReference type="InterPro" id="IPR012340">
    <property type="entry name" value="NA-bd_OB-fold"/>
</dbReference>
<evidence type="ECO:0000313" key="11">
    <source>
        <dbReference type="EMBL" id="MCS5708283.1"/>
    </source>
</evidence>
<dbReference type="InterPro" id="IPR037278">
    <property type="entry name" value="ARFGAP/RecO"/>
</dbReference>
<dbReference type="Proteomes" id="UP000051494">
    <property type="component" value="Unassembled WGS sequence"/>
</dbReference>
<dbReference type="GO" id="GO:0006302">
    <property type="term" value="P:double-strand break repair"/>
    <property type="evidence" value="ECO:0007669"/>
    <property type="project" value="TreeGrafter"/>
</dbReference>
<evidence type="ECO:0000256" key="1">
    <source>
        <dbReference type="ARBA" id="ARBA00003065"/>
    </source>
</evidence>
<dbReference type="SUPFAM" id="SSF57863">
    <property type="entry name" value="ArfGap/RecO-like zinc finger"/>
    <property type="match status" value="1"/>
</dbReference>
<dbReference type="Gene3D" id="2.40.50.140">
    <property type="entry name" value="Nucleic acid-binding proteins"/>
    <property type="match status" value="1"/>
</dbReference>
<evidence type="ECO:0000256" key="6">
    <source>
        <dbReference type="ARBA" id="ARBA00023204"/>
    </source>
</evidence>
<evidence type="ECO:0000313" key="10">
    <source>
        <dbReference type="EMBL" id="KRG20139.1"/>
    </source>
</evidence>
<evidence type="ECO:0000256" key="8">
    <source>
        <dbReference type="HAMAP-Rule" id="MF_00201"/>
    </source>
</evidence>
<organism evidence="10">
    <name type="scientific">Candidatus Berkiella cookevillensis</name>
    <dbReference type="NCBI Taxonomy" id="437022"/>
    <lineage>
        <taxon>Bacteria</taxon>
        <taxon>Pseudomonadati</taxon>
        <taxon>Pseudomonadota</taxon>
        <taxon>Gammaproteobacteria</taxon>
        <taxon>Candidatus Berkiellales</taxon>
        <taxon>Candidatus Berkiellaceae</taxon>
        <taxon>Candidatus Berkiella</taxon>
    </lineage>
</organism>
<reference evidence="11" key="2">
    <citation type="journal article" date="2016" name="Genome Announc.">
        <title>Draft Genome Sequences of Two Novel Amoeba-Resistant Intranuclear Bacteria, 'Candidatus Berkiella cookevillensis' and 'Candidatus Berkiella aquae'.</title>
        <authorList>
            <person name="Mehari Y.T."/>
            <person name="Arivett B.A."/>
            <person name="Farone A.L."/>
            <person name="Gunderson J.H."/>
            <person name="Farone M.B."/>
        </authorList>
    </citation>
    <scope>NUCLEOTIDE SEQUENCE</scope>
    <source>
        <strain evidence="11">CC99</strain>
    </source>
</reference>
<dbReference type="HAMAP" id="MF_00201">
    <property type="entry name" value="RecO"/>
    <property type="match status" value="1"/>
</dbReference>
<keyword evidence="6 8" id="KW-0234">DNA repair</keyword>
<evidence type="ECO:0000256" key="5">
    <source>
        <dbReference type="ARBA" id="ARBA00023172"/>
    </source>
</evidence>
<dbReference type="OrthoDB" id="9804792at2"/>
<dbReference type="PANTHER" id="PTHR33991:SF1">
    <property type="entry name" value="DNA REPAIR PROTEIN RECO"/>
    <property type="match status" value="1"/>
</dbReference>
<dbReference type="EMBL" id="LKHV01000001">
    <property type="protein sequence ID" value="KRG20139.1"/>
    <property type="molecule type" value="Genomic_DNA"/>
</dbReference>
<dbReference type="RefSeq" id="WP_077065317.1">
    <property type="nucleotide sequence ID" value="NZ_LKHV02000001.1"/>
</dbReference>
<dbReference type="NCBIfam" id="TIGR00613">
    <property type="entry name" value="reco"/>
    <property type="match status" value="1"/>
</dbReference>
<reference evidence="10" key="1">
    <citation type="submission" date="2015-09" db="EMBL/GenBank/DDBJ databases">
        <title>Draft Genome Sequences of Two Novel Amoeba-resistant Intranuclear Bacteria, Candidatus Berkiella cookevillensis and Candidatus Berkiella aquae.</title>
        <authorList>
            <person name="Mehari Y.T."/>
            <person name="Arivett B.A."/>
            <person name="Farone A.L."/>
            <person name="Gunderson J.H."/>
            <person name="Farone M.B."/>
        </authorList>
    </citation>
    <scope>NUCLEOTIDE SEQUENCE [LARGE SCALE GENOMIC DNA]</scope>
    <source>
        <strain evidence="10">CC99</strain>
    </source>
</reference>
<evidence type="ECO:0000259" key="9">
    <source>
        <dbReference type="Pfam" id="PF11967"/>
    </source>
</evidence>
<dbReference type="InterPro" id="IPR042242">
    <property type="entry name" value="RecO_C"/>
</dbReference>
<dbReference type="Gene3D" id="1.20.1440.120">
    <property type="entry name" value="Recombination protein O, C-terminal domain"/>
    <property type="match status" value="1"/>
</dbReference>
<comment type="similarity">
    <text evidence="2 8">Belongs to the RecO family.</text>
</comment>
<keyword evidence="5 8" id="KW-0233">DNA recombination</keyword>
<dbReference type="InterPro" id="IPR003717">
    <property type="entry name" value="RecO"/>
</dbReference>
<dbReference type="Pfam" id="PF11967">
    <property type="entry name" value="RecO_N"/>
    <property type="match status" value="1"/>
</dbReference>
<evidence type="ECO:0000313" key="12">
    <source>
        <dbReference type="Proteomes" id="UP000051494"/>
    </source>
</evidence>
<evidence type="ECO:0000256" key="4">
    <source>
        <dbReference type="ARBA" id="ARBA00022763"/>
    </source>
</evidence>
<dbReference type="SUPFAM" id="SSF50249">
    <property type="entry name" value="Nucleic acid-binding proteins"/>
    <property type="match status" value="1"/>
</dbReference>
<protein>
    <recommendedName>
        <fullName evidence="3 8">DNA repair protein RecO</fullName>
    </recommendedName>
    <alternativeName>
        <fullName evidence="7 8">Recombination protein O</fullName>
    </alternativeName>
</protein>
<comment type="caution">
    <text evidence="10">The sequence shown here is derived from an EMBL/GenBank/DDBJ whole genome shotgun (WGS) entry which is preliminary data.</text>
</comment>
<evidence type="ECO:0000256" key="3">
    <source>
        <dbReference type="ARBA" id="ARBA00021310"/>
    </source>
</evidence>
<accession>A0A0Q9YHL8</accession>